<accession>A0A4R7ZFS6</accession>
<keyword evidence="1" id="KW-0732">Signal</keyword>
<feature type="signal peptide" evidence="1">
    <location>
        <begin position="1"/>
        <end position="20"/>
    </location>
</feature>
<evidence type="ECO:0000313" key="4">
    <source>
        <dbReference type="Proteomes" id="UP000295447"/>
    </source>
</evidence>
<dbReference type="Pfam" id="PF10646">
    <property type="entry name" value="Germane"/>
    <property type="match status" value="1"/>
</dbReference>
<dbReference type="PROSITE" id="PS51257">
    <property type="entry name" value="PROKAR_LIPOPROTEIN"/>
    <property type="match status" value="1"/>
</dbReference>
<name>A0A4R7ZFS6_9ACTN</name>
<dbReference type="RefSeq" id="WP_134123003.1">
    <property type="nucleotide sequence ID" value="NZ_SODF01000003.1"/>
</dbReference>
<dbReference type="OrthoDB" id="3226781at2"/>
<keyword evidence="4" id="KW-1185">Reference proteome</keyword>
<feature type="chain" id="PRO_5020782188" evidence="1">
    <location>
        <begin position="21"/>
        <end position="595"/>
    </location>
</feature>
<proteinExistence type="predicted"/>
<protein>
    <submittedName>
        <fullName evidence="3">Sporulation and spore germination protein</fullName>
    </submittedName>
</protein>
<evidence type="ECO:0000259" key="2">
    <source>
        <dbReference type="SMART" id="SM00909"/>
    </source>
</evidence>
<evidence type="ECO:0000313" key="3">
    <source>
        <dbReference type="EMBL" id="TDW15098.1"/>
    </source>
</evidence>
<dbReference type="SUPFAM" id="SSF82171">
    <property type="entry name" value="DPP6 N-terminal domain-like"/>
    <property type="match status" value="1"/>
</dbReference>
<dbReference type="Proteomes" id="UP000295447">
    <property type="component" value="Unassembled WGS sequence"/>
</dbReference>
<sequence>MKSRRLVVLLASVALLAGCAAVPTKGTIRSGDRLGRAQDLGGVGVEAKPPRANVGDLAIVSGFLEAMSDSQAYDVARQYMTPDAAAKWQPEEQTVVYDQRPESLARKGDGIQLTARKIATIGERGEWIPAAANDRADFFFKLKKVNGQLRVDSVPRGAYLGSNQVDLKLAPRDLYFFNQARNMLVPDPVYLPQNLSPGQGATQLIQELLKGPTDRLGNGVVTLAPPGTEVQVSVPVDLGVATVALNDTAGALRDPDRRLLAAQIVWTLNQLNLRAKITVGGAPLLPDDPDVLPFANFSPFDPQVSASSMTKLYGLKGQQVQRITGLDGASDIAAQPLNSGPLWAHKAESFAVSLRGDTGAIVTVPDDNGRQQILFGRLDPPTDKDESASAVKVDGKTLQPSFDNQDALWILDRAGNGHPRLRVRNHDGGLTSVAVDFNGDIPLALRMAPDGVRALLVMKPKAGGQNYVQTGTIQTTGSGKQLVLGQLRPLRLALVNITDAAWNKQGIVVIGASSAVSNATPQAWIVNTDGSSLQLLPGSTPDFVPVHVASNPNKDTLPVIQDDAGHIHWLSRDLLWISPDADNGAAAPIIPTYPG</sequence>
<comment type="caution">
    <text evidence="3">The sequence shown here is derived from an EMBL/GenBank/DDBJ whole genome shotgun (WGS) entry which is preliminary data.</text>
</comment>
<dbReference type="InterPro" id="IPR059026">
    <property type="entry name" value="LpqB_N"/>
</dbReference>
<dbReference type="InterPro" id="IPR018910">
    <property type="entry name" value="LpqB_C"/>
</dbReference>
<feature type="domain" description="GerMN" evidence="2">
    <location>
        <begin position="201"/>
        <end position="288"/>
    </location>
</feature>
<evidence type="ECO:0000256" key="1">
    <source>
        <dbReference type="SAM" id="SignalP"/>
    </source>
</evidence>
<gene>
    <name evidence="3" type="ORF">EV650_6580</name>
</gene>
<organism evidence="3 4">
    <name type="scientific">Kribbella kalugense</name>
    <dbReference type="NCBI Taxonomy" id="2512221"/>
    <lineage>
        <taxon>Bacteria</taxon>
        <taxon>Bacillati</taxon>
        <taxon>Actinomycetota</taxon>
        <taxon>Actinomycetes</taxon>
        <taxon>Propionibacteriales</taxon>
        <taxon>Kribbellaceae</taxon>
        <taxon>Kribbella</taxon>
    </lineage>
</organism>
<dbReference type="InterPro" id="IPR019606">
    <property type="entry name" value="GerMN"/>
</dbReference>
<dbReference type="EMBL" id="SODF01000003">
    <property type="protein sequence ID" value="TDW15098.1"/>
    <property type="molecule type" value="Genomic_DNA"/>
</dbReference>
<dbReference type="SMART" id="SM00909">
    <property type="entry name" value="Germane"/>
    <property type="match status" value="1"/>
</dbReference>
<reference evidence="3 4" key="1">
    <citation type="submission" date="2019-03" db="EMBL/GenBank/DDBJ databases">
        <title>Genomic Encyclopedia of Type Strains, Phase III (KMG-III): the genomes of soil and plant-associated and newly described type strains.</title>
        <authorList>
            <person name="Whitman W."/>
        </authorList>
    </citation>
    <scope>NUCLEOTIDE SEQUENCE [LARGE SCALE GENOMIC DNA]</scope>
    <source>
        <strain evidence="3 4">VKM Ac-2570</strain>
    </source>
</reference>
<dbReference type="Pfam" id="PF10647">
    <property type="entry name" value="Gmad1"/>
    <property type="match status" value="1"/>
</dbReference>
<dbReference type="Pfam" id="PF25976">
    <property type="entry name" value="LpqB_N"/>
    <property type="match status" value="1"/>
</dbReference>
<dbReference type="AlphaFoldDB" id="A0A4R7ZFS6"/>